<feature type="domain" description="HTH lysR-type" evidence="5">
    <location>
        <begin position="1"/>
        <end position="58"/>
    </location>
</feature>
<dbReference type="Pfam" id="PF00126">
    <property type="entry name" value="HTH_1"/>
    <property type="match status" value="1"/>
</dbReference>
<dbReference type="GO" id="GO:0043565">
    <property type="term" value="F:sequence-specific DNA binding"/>
    <property type="evidence" value="ECO:0007669"/>
    <property type="project" value="TreeGrafter"/>
</dbReference>
<dbReference type="InterPro" id="IPR058163">
    <property type="entry name" value="LysR-type_TF_proteobact-type"/>
</dbReference>
<evidence type="ECO:0000313" key="6">
    <source>
        <dbReference type="EMBL" id="MBB6487821.1"/>
    </source>
</evidence>
<dbReference type="GO" id="GO:0006351">
    <property type="term" value="P:DNA-templated transcription"/>
    <property type="evidence" value="ECO:0007669"/>
    <property type="project" value="TreeGrafter"/>
</dbReference>
<dbReference type="InterPro" id="IPR036390">
    <property type="entry name" value="WH_DNA-bd_sf"/>
</dbReference>
<reference evidence="6 7" key="1">
    <citation type="submission" date="2020-08" db="EMBL/GenBank/DDBJ databases">
        <title>Genomic Encyclopedia of Type Strains, Phase IV (KMG-V): Genome sequencing to study the core and pangenomes of soil and plant-associated prokaryotes.</title>
        <authorList>
            <person name="Whitman W."/>
        </authorList>
    </citation>
    <scope>NUCLEOTIDE SEQUENCE [LARGE SCALE GENOMIC DNA]</scope>
    <source>
        <strain evidence="6 7">SEMIA 4060</strain>
    </source>
</reference>
<dbReference type="InterPro" id="IPR005119">
    <property type="entry name" value="LysR_subst-bd"/>
</dbReference>
<dbReference type="CDD" id="cd08422">
    <property type="entry name" value="PBP2_CrgA_like"/>
    <property type="match status" value="1"/>
</dbReference>
<dbReference type="Gene3D" id="1.10.10.10">
    <property type="entry name" value="Winged helix-like DNA-binding domain superfamily/Winged helix DNA-binding domain"/>
    <property type="match status" value="1"/>
</dbReference>
<organism evidence="6 7">
    <name type="scientific">Rhizobium lusitanum</name>
    <dbReference type="NCBI Taxonomy" id="293958"/>
    <lineage>
        <taxon>Bacteria</taxon>
        <taxon>Pseudomonadati</taxon>
        <taxon>Pseudomonadota</taxon>
        <taxon>Alphaproteobacteria</taxon>
        <taxon>Hyphomicrobiales</taxon>
        <taxon>Rhizobiaceae</taxon>
        <taxon>Rhizobium/Agrobacterium group</taxon>
        <taxon>Rhizobium</taxon>
    </lineage>
</organism>
<dbReference type="SUPFAM" id="SSF46785">
    <property type="entry name" value="Winged helix' DNA-binding domain"/>
    <property type="match status" value="1"/>
</dbReference>
<accession>A0A7X0MES7</accession>
<dbReference type="AlphaFoldDB" id="A0A7X0MES7"/>
<comment type="similarity">
    <text evidence="1">Belongs to the LysR transcriptional regulatory family.</text>
</comment>
<evidence type="ECO:0000313" key="7">
    <source>
        <dbReference type="Proteomes" id="UP000565576"/>
    </source>
</evidence>
<dbReference type="EMBL" id="JACHBG010000016">
    <property type="protein sequence ID" value="MBB6487821.1"/>
    <property type="molecule type" value="Genomic_DNA"/>
</dbReference>
<evidence type="ECO:0000256" key="2">
    <source>
        <dbReference type="ARBA" id="ARBA00023015"/>
    </source>
</evidence>
<evidence type="ECO:0000259" key="5">
    <source>
        <dbReference type="PROSITE" id="PS50931"/>
    </source>
</evidence>
<keyword evidence="3 6" id="KW-0238">DNA-binding</keyword>
<dbReference type="SUPFAM" id="SSF53850">
    <property type="entry name" value="Periplasmic binding protein-like II"/>
    <property type="match status" value="1"/>
</dbReference>
<dbReference type="RefSeq" id="WP_184709023.1">
    <property type="nucleotide sequence ID" value="NZ_JACHBG010000016.1"/>
</dbReference>
<keyword evidence="4" id="KW-0804">Transcription</keyword>
<dbReference type="Proteomes" id="UP000565576">
    <property type="component" value="Unassembled WGS sequence"/>
</dbReference>
<evidence type="ECO:0000256" key="4">
    <source>
        <dbReference type="ARBA" id="ARBA00023163"/>
    </source>
</evidence>
<dbReference type="InterPro" id="IPR000847">
    <property type="entry name" value="LysR_HTH_N"/>
</dbReference>
<name>A0A7X0MES7_9HYPH</name>
<evidence type="ECO:0000256" key="3">
    <source>
        <dbReference type="ARBA" id="ARBA00023125"/>
    </source>
</evidence>
<dbReference type="Pfam" id="PF03466">
    <property type="entry name" value="LysR_substrate"/>
    <property type="match status" value="1"/>
</dbReference>
<keyword evidence="2" id="KW-0805">Transcription regulation</keyword>
<sequence>MDTSDVLVFTTAVSAGSLAEAARRLGLPAMVTSRRLASLEASLGVRLLHRTTRSLSLTPEGESFLPFAQAVVENENAALALLHLGVAGAAGLLRVSVPISFGIKFVMPMVPRLLNENPELRISVDMTDSLPDLVATGTDLAIRIARLRDSSLIAQKLADNPRLIVASPEYLARRGKPASLDELVDHDCLALGSATHWTFQTADGEKHARLGGRFSSNSIAGCQTACLAGGGLALLSTWYASDDIKAGRLVAIDLQGARPDTINIWAVYPTSRLVLPKVRVFISALRTALVAAGLRNSSSIE</sequence>
<dbReference type="PROSITE" id="PS50931">
    <property type="entry name" value="HTH_LYSR"/>
    <property type="match status" value="1"/>
</dbReference>
<protein>
    <submittedName>
        <fullName evidence="6">DNA-binding transcriptional LysR family regulator</fullName>
    </submittedName>
</protein>
<dbReference type="InterPro" id="IPR036388">
    <property type="entry name" value="WH-like_DNA-bd_sf"/>
</dbReference>
<dbReference type="GO" id="GO:0003700">
    <property type="term" value="F:DNA-binding transcription factor activity"/>
    <property type="evidence" value="ECO:0007669"/>
    <property type="project" value="InterPro"/>
</dbReference>
<proteinExistence type="inferred from homology"/>
<comment type="caution">
    <text evidence="6">The sequence shown here is derived from an EMBL/GenBank/DDBJ whole genome shotgun (WGS) entry which is preliminary data.</text>
</comment>
<gene>
    <name evidence="6" type="ORF">GGD46_005131</name>
</gene>
<dbReference type="PANTHER" id="PTHR30537">
    <property type="entry name" value="HTH-TYPE TRANSCRIPTIONAL REGULATOR"/>
    <property type="match status" value="1"/>
</dbReference>
<dbReference type="Gene3D" id="3.40.190.290">
    <property type="match status" value="1"/>
</dbReference>
<evidence type="ECO:0000256" key="1">
    <source>
        <dbReference type="ARBA" id="ARBA00009437"/>
    </source>
</evidence>
<dbReference type="PANTHER" id="PTHR30537:SF5">
    <property type="entry name" value="HTH-TYPE TRANSCRIPTIONAL ACTIVATOR TTDR-RELATED"/>
    <property type="match status" value="1"/>
</dbReference>